<protein>
    <submittedName>
        <fullName evidence="6">Type II and III secretion system protein</fullName>
    </submittedName>
</protein>
<keyword evidence="2" id="KW-0732">Signal</keyword>
<dbReference type="RefSeq" id="WP_215890596.1">
    <property type="nucleotide sequence ID" value="NZ_JABBHS010000257.1"/>
</dbReference>
<reference evidence="6" key="1">
    <citation type="journal article" date="2021" name="ISME J.">
        <title>Genomic evolution of the class Acidithiobacillia: deep-branching Proteobacteria living in extreme acidic conditions.</title>
        <authorList>
            <person name="Moya-Beltran A."/>
            <person name="Beard S."/>
            <person name="Rojas-Villalobos C."/>
            <person name="Issotta F."/>
            <person name="Gallardo Y."/>
            <person name="Ulloa R."/>
            <person name="Giaveno A."/>
            <person name="Degli Esposti M."/>
            <person name="Johnson D.B."/>
            <person name="Quatrini R."/>
        </authorList>
    </citation>
    <scope>NUCLEOTIDE SEQUENCE</scope>
    <source>
        <strain evidence="6">DSM 583</strain>
    </source>
</reference>
<feature type="non-terminal residue" evidence="6">
    <location>
        <position position="1"/>
    </location>
</feature>
<dbReference type="EMBL" id="JABBHS010000257">
    <property type="protein sequence ID" value="MBU2723287.1"/>
    <property type="molecule type" value="Genomic_DNA"/>
</dbReference>
<proteinExistence type="inferred from homology"/>
<accession>A0A8X8KBJ5</accession>
<feature type="domain" description="Type II/III secretion system secretin-like" evidence="5">
    <location>
        <begin position="4"/>
        <end position="121"/>
    </location>
</feature>
<comment type="similarity">
    <text evidence="4">Belongs to the bacterial secretin family.</text>
</comment>
<dbReference type="AlphaFoldDB" id="A0A8X8KBJ5"/>
<evidence type="ECO:0000256" key="4">
    <source>
        <dbReference type="RuleBase" id="RU004003"/>
    </source>
</evidence>
<dbReference type="GO" id="GO:0009306">
    <property type="term" value="P:protein secretion"/>
    <property type="evidence" value="ECO:0007669"/>
    <property type="project" value="InterPro"/>
</dbReference>
<keyword evidence="3" id="KW-0472">Membrane</keyword>
<evidence type="ECO:0000313" key="7">
    <source>
        <dbReference type="Proteomes" id="UP000887300"/>
    </source>
</evidence>
<organism evidence="6 7">
    <name type="scientific">Acidithiobacillus ferridurans</name>
    <dbReference type="NCBI Taxonomy" id="1232575"/>
    <lineage>
        <taxon>Bacteria</taxon>
        <taxon>Pseudomonadati</taxon>
        <taxon>Pseudomonadota</taxon>
        <taxon>Acidithiobacillia</taxon>
        <taxon>Acidithiobacillales</taxon>
        <taxon>Acidithiobacillaceae</taxon>
        <taxon>Acidithiobacillus</taxon>
    </lineage>
</organism>
<dbReference type="Pfam" id="PF00263">
    <property type="entry name" value="Secretin"/>
    <property type="match status" value="1"/>
</dbReference>
<evidence type="ECO:0000259" key="5">
    <source>
        <dbReference type="Pfam" id="PF00263"/>
    </source>
</evidence>
<name>A0A8X8KBJ5_ACIFI</name>
<dbReference type="PANTHER" id="PTHR30332">
    <property type="entry name" value="PROBABLE GENERAL SECRETION PATHWAY PROTEIN D"/>
    <property type="match status" value="1"/>
</dbReference>
<dbReference type="GO" id="GO:0015627">
    <property type="term" value="C:type II protein secretion system complex"/>
    <property type="evidence" value="ECO:0007669"/>
    <property type="project" value="TreeGrafter"/>
</dbReference>
<gene>
    <name evidence="6" type="ORF">HF568_08720</name>
</gene>
<dbReference type="InterPro" id="IPR050810">
    <property type="entry name" value="Bact_Secretion_Sys_Channel"/>
</dbReference>
<comment type="caution">
    <text evidence="6">The sequence shown here is derived from an EMBL/GenBank/DDBJ whole genome shotgun (WGS) entry which is preliminary data.</text>
</comment>
<sequence>GAAFQYVLNGLSLSFVPDILNNHLVSLTIEPALSQVNSFVNATVDGTQLQGPVQELKQTLMHTTIPNNKTLIIGGAKEDSATGENSETPGLGKIPVLGYLFKGINNQGTTSQLVILVRAKINHAPDYNPLIGESL</sequence>
<dbReference type="InterPro" id="IPR004846">
    <property type="entry name" value="T2SS/T3SS_dom"/>
</dbReference>
<evidence type="ECO:0000313" key="6">
    <source>
        <dbReference type="EMBL" id="MBU2723287.1"/>
    </source>
</evidence>
<comment type="subcellular location">
    <subcellularLocation>
        <location evidence="1">Membrane</location>
    </subcellularLocation>
</comment>
<evidence type="ECO:0000256" key="2">
    <source>
        <dbReference type="ARBA" id="ARBA00022729"/>
    </source>
</evidence>
<evidence type="ECO:0000256" key="3">
    <source>
        <dbReference type="ARBA" id="ARBA00023136"/>
    </source>
</evidence>
<dbReference type="Proteomes" id="UP000887300">
    <property type="component" value="Unassembled WGS sequence"/>
</dbReference>
<dbReference type="PANTHER" id="PTHR30332:SF24">
    <property type="entry name" value="SECRETIN GSPD-RELATED"/>
    <property type="match status" value="1"/>
</dbReference>
<dbReference type="GO" id="GO:0016020">
    <property type="term" value="C:membrane"/>
    <property type="evidence" value="ECO:0007669"/>
    <property type="project" value="UniProtKB-SubCell"/>
</dbReference>
<evidence type="ECO:0000256" key="1">
    <source>
        <dbReference type="ARBA" id="ARBA00004370"/>
    </source>
</evidence>